<dbReference type="NCBIfam" id="NF003543">
    <property type="entry name" value="PRK05198.1"/>
    <property type="match status" value="1"/>
</dbReference>
<evidence type="ECO:0000259" key="7">
    <source>
        <dbReference type="Pfam" id="PF00793"/>
    </source>
</evidence>
<evidence type="ECO:0000256" key="5">
    <source>
        <dbReference type="ARBA" id="ARBA00022679"/>
    </source>
</evidence>
<evidence type="ECO:0000256" key="2">
    <source>
        <dbReference type="ARBA" id="ARBA00010499"/>
    </source>
</evidence>
<gene>
    <name evidence="8" type="primary">KdsA</name>
</gene>
<dbReference type="Gene3D" id="3.20.20.70">
    <property type="entry name" value="Aldolase class I"/>
    <property type="match status" value="1"/>
</dbReference>
<dbReference type="InterPro" id="IPR013785">
    <property type="entry name" value="Aldolase_TIM"/>
</dbReference>
<dbReference type="AlphaFoldDB" id="A0A5H2Q7G3"/>
<dbReference type="HAMAP" id="MF_00056">
    <property type="entry name" value="KDO8P_synth"/>
    <property type="match status" value="1"/>
</dbReference>
<accession>A0A5H2Q7G3</accession>
<evidence type="ECO:0000256" key="6">
    <source>
        <dbReference type="ARBA" id="ARBA00049112"/>
    </source>
</evidence>
<evidence type="ECO:0000256" key="3">
    <source>
        <dbReference type="ARBA" id="ARBA00012693"/>
    </source>
</evidence>
<name>A0A5H2Q7G3_SCODU</name>
<evidence type="ECO:0000256" key="4">
    <source>
        <dbReference type="ARBA" id="ARBA00022490"/>
    </source>
</evidence>
<sequence>MPSPIFVNLPNLHRRTRPVPVPEPPSLSSFSLPSPDTRKHLLLSHDSQIQQTHIYSAFSVRNPDMESSTVLYNQLKAAEPFFVMAGPNVIESEDHIMYMAKNIKSITSKLGLPLVFKSSFDKANRTSSKSFRGPGLAEGLKILERVKATYDIPVVTDVHETIQCEAVGRVADIIQIPAFLCRQTDLLVAAAKTGRIINIKKGQFCAPSVMANSAEKIRMAGNENVMVCERGTMFGYNDLIVDPRNLEWMREANCPVVADITHSLQQPAGRKLEGGGVASGGLRELIPCIARTAVAVGVDGIFMEVHNDPLKAPVDGPTQWPLRHLEELLEELIAIARVSKGKKQFQIDLTPFTS</sequence>
<dbReference type="EMBL" id="MG011418">
    <property type="protein sequence ID" value="AYC63474.1"/>
    <property type="molecule type" value="mRNA"/>
</dbReference>
<keyword evidence="4" id="KW-0963">Cytoplasm</keyword>
<comment type="similarity">
    <text evidence="2">Belongs to the KdsA family.</text>
</comment>
<proteinExistence type="evidence at transcript level"/>
<dbReference type="Pfam" id="PF00793">
    <property type="entry name" value="DAHP_synth_1"/>
    <property type="match status" value="1"/>
</dbReference>
<dbReference type="InterPro" id="IPR006269">
    <property type="entry name" value="KDO8P_synthase"/>
</dbReference>
<organism evidence="8">
    <name type="scientific">Scoparia dulcis</name>
    <name type="common">Sweet broom</name>
    <name type="synonym">Capraria dulcis</name>
    <dbReference type="NCBI Taxonomy" id="107240"/>
    <lineage>
        <taxon>Eukaryota</taxon>
        <taxon>Viridiplantae</taxon>
        <taxon>Streptophyta</taxon>
        <taxon>Embryophyta</taxon>
        <taxon>Tracheophyta</taxon>
        <taxon>Spermatophyta</taxon>
        <taxon>Magnoliopsida</taxon>
        <taxon>eudicotyledons</taxon>
        <taxon>Gunneridae</taxon>
        <taxon>Pentapetalae</taxon>
        <taxon>asterids</taxon>
        <taxon>lamiids</taxon>
        <taxon>Lamiales</taxon>
        <taxon>Plantaginaceae</taxon>
        <taxon>Gratioleae</taxon>
        <taxon>Scoparia</taxon>
    </lineage>
</organism>
<dbReference type="EC" id="2.5.1.55" evidence="3"/>
<evidence type="ECO:0000313" key="8">
    <source>
        <dbReference type="EMBL" id="AYC63474.1"/>
    </source>
</evidence>
<comment type="subcellular location">
    <subcellularLocation>
        <location evidence="1">Cytoplasm</location>
    </subcellularLocation>
</comment>
<evidence type="ECO:0000256" key="1">
    <source>
        <dbReference type="ARBA" id="ARBA00004496"/>
    </source>
</evidence>
<dbReference type="NCBIfam" id="TIGR01362">
    <property type="entry name" value="KDO8P_synth"/>
    <property type="match status" value="1"/>
</dbReference>
<reference evidence="8" key="1">
    <citation type="submission" date="2017-09" db="EMBL/GenBank/DDBJ databases">
        <authorList>
            <person name="Kuraoka T."/>
            <person name="Yamamura Y."/>
            <person name="Lee J.-B."/>
        </authorList>
    </citation>
    <scope>NUCLEOTIDE SEQUENCE</scope>
</reference>
<dbReference type="SUPFAM" id="SSF51569">
    <property type="entry name" value="Aldolase"/>
    <property type="match status" value="1"/>
</dbReference>
<dbReference type="InterPro" id="IPR006218">
    <property type="entry name" value="DAHP1/KDSA"/>
</dbReference>
<comment type="catalytic activity">
    <reaction evidence="6">
        <text>D-arabinose 5-phosphate + phosphoenolpyruvate + H2O = 3-deoxy-alpha-D-manno-2-octulosonate-8-phosphate + phosphate</text>
        <dbReference type="Rhea" id="RHEA:14053"/>
        <dbReference type="ChEBI" id="CHEBI:15377"/>
        <dbReference type="ChEBI" id="CHEBI:43474"/>
        <dbReference type="ChEBI" id="CHEBI:57693"/>
        <dbReference type="ChEBI" id="CHEBI:58702"/>
        <dbReference type="ChEBI" id="CHEBI:85985"/>
        <dbReference type="EC" id="2.5.1.55"/>
    </reaction>
</comment>
<dbReference type="GO" id="GO:0008676">
    <property type="term" value="F:3-deoxy-8-phosphooctulonate synthase activity"/>
    <property type="evidence" value="ECO:0007669"/>
    <property type="project" value="UniProtKB-EC"/>
</dbReference>
<dbReference type="PANTHER" id="PTHR21057">
    <property type="entry name" value="PHOSPHO-2-DEHYDRO-3-DEOXYHEPTONATE ALDOLASE"/>
    <property type="match status" value="1"/>
</dbReference>
<keyword evidence="5" id="KW-0808">Transferase</keyword>
<protein>
    <recommendedName>
        <fullName evidence="3">3-deoxy-8-phosphooctulonate synthase</fullName>
        <ecNumber evidence="3">2.5.1.55</ecNumber>
    </recommendedName>
</protein>
<feature type="domain" description="DAHP synthetase I/KDSA" evidence="7">
    <location>
        <begin position="79"/>
        <end position="331"/>
    </location>
</feature>
<dbReference type="GO" id="GO:0005737">
    <property type="term" value="C:cytoplasm"/>
    <property type="evidence" value="ECO:0007669"/>
    <property type="project" value="UniProtKB-SubCell"/>
</dbReference>